<comment type="caution">
    <text evidence="9">The sequence shown here is derived from an EMBL/GenBank/DDBJ whole genome shotgun (WGS) entry which is preliminary data.</text>
</comment>
<gene>
    <name evidence="9" type="ORF">GCM10007063_22150</name>
</gene>
<dbReference type="Proteomes" id="UP000658382">
    <property type="component" value="Unassembled WGS sequence"/>
</dbReference>
<dbReference type="Pfam" id="PF03845">
    <property type="entry name" value="Spore_permease"/>
    <property type="match status" value="1"/>
</dbReference>
<dbReference type="AlphaFoldDB" id="A0A917UZ68"/>
<dbReference type="GO" id="GO:0016020">
    <property type="term" value="C:membrane"/>
    <property type="evidence" value="ECO:0007669"/>
    <property type="project" value="UniProtKB-SubCell"/>
</dbReference>
<comment type="subcellular location">
    <subcellularLocation>
        <location evidence="1">Membrane</location>
        <topology evidence="1">Multi-pass membrane protein</topology>
    </subcellularLocation>
</comment>
<evidence type="ECO:0000256" key="2">
    <source>
        <dbReference type="ARBA" id="ARBA00007998"/>
    </source>
</evidence>
<feature type="transmembrane region" description="Helical" evidence="8">
    <location>
        <begin position="219"/>
        <end position="239"/>
    </location>
</feature>
<feature type="transmembrane region" description="Helical" evidence="8">
    <location>
        <begin position="305"/>
        <end position="322"/>
    </location>
</feature>
<feature type="transmembrane region" description="Helical" evidence="8">
    <location>
        <begin position="187"/>
        <end position="207"/>
    </location>
</feature>
<evidence type="ECO:0000256" key="3">
    <source>
        <dbReference type="ARBA" id="ARBA00022448"/>
    </source>
</evidence>
<dbReference type="RefSeq" id="WP_188633164.1">
    <property type="nucleotide sequence ID" value="NZ_BMNQ01000032.1"/>
</dbReference>
<evidence type="ECO:0000256" key="8">
    <source>
        <dbReference type="SAM" id="Phobius"/>
    </source>
</evidence>
<dbReference type="GO" id="GO:0009847">
    <property type="term" value="P:spore germination"/>
    <property type="evidence" value="ECO:0007669"/>
    <property type="project" value="InterPro"/>
</dbReference>
<feature type="transmembrane region" description="Helical" evidence="8">
    <location>
        <begin position="147"/>
        <end position="167"/>
    </location>
</feature>
<dbReference type="InterPro" id="IPR004761">
    <property type="entry name" value="Spore_GerAB"/>
</dbReference>
<dbReference type="EMBL" id="BMNQ01000032">
    <property type="protein sequence ID" value="GGJ99375.1"/>
    <property type="molecule type" value="Genomic_DNA"/>
</dbReference>
<keyword evidence="10" id="KW-1185">Reference proteome</keyword>
<evidence type="ECO:0000313" key="10">
    <source>
        <dbReference type="Proteomes" id="UP000658382"/>
    </source>
</evidence>
<feature type="transmembrane region" description="Helical" evidence="8">
    <location>
        <begin position="81"/>
        <end position="99"/>
    </location>
</feature>
<keyword evidence="5 8" id="KW-0812">Transmembrane</keyword>
<evidence type="ECO:0000313" key="9">
    <source>
        <dbReference type="EMBL" id="GGJ99375.1"/>
    </source>
</evidence>
<evidence type="ECO:0000256" key="1">
    <source>
        <dbReference type="ARBA" id="ARBA00004141"/>
    </source>
</evidence>
<dbReference type="PANTHER" id="PTHR34975">
    <property type="entry name" value="SPORE GERMINATION PROTEIN A2"/>
    <property type="match status" value="1"/>
</dbReference>
<evidence type="ECO:0000256" key="7">
    <source>
        <dbReference type="ARBA" id="ARBA00023136"/>
    </source>
</evidence>
<name>A0A917UZ68_9BACI</name>
<keyword evidence="6 8" id="KW-1133">Transmembrane helix</keyword>
<keyword evidence="4" id="KW-0309">Germination</keyword>
<reference evidence="9" key="1">
    <citation type="journal article" date="2014" name="Int. J. Syst. Evol. Microbiol.">
        <title>Complete genome sequence of Corynebacterium casei LMG S-19264T (=DSM 44701T), isolated from a smear-ripened cheese.</title>
        <authorList>
            <consortium name="US DOE Joint Genome Institute (JGI-PGF)"/>
            <person name="Walter F."/>
            <person name="Albersmeier A."/>
            <person name="Kalinowski J."/>
            <person name="Ruckert C."/>
        </authorList>
    </citation>
    <scope>NUCLEOTIDE SEQUENCE</scope>
    <source>
        <strain evidence="9">JCM 12580</strain>
    </source>
</reference>
<dbReference type="PANTHER" id="PTHR34975:SF2">
    <property type="entry name" value="SPORE GERMINATION PROTEIN A2"/>
    <property type="match status" value="1"/>
</dbReference>
<protein>
    <submittedName>
        <fullName evidence="9">Germination protein</fullName>
    </submittedName>
</protein>
<feature type="transmembrane region" description="Helical" evidence="8">
    <location>
        <begin position="119"/>
        <end position="138"/>
    </location>
</feature>
<keyword evidence="3" id="KW-0813">Transport</keyword>
<feature type="transmembrane region" description="Helical" evidence="8">
    <location>
        <begin position="12"/>
        <end position="31"/>
    </location>
</feature>
<proteinExistence type="inferred from homology"/>
<dbReference type="NCBIfam" id="TIGR00912">
    <property type="entry name" value="2A0309"/>
    <property type="match status" value="1"/>
</dbReference>
<feature type="transmembrane region" description="Helical" evidence="8">
    <location>
        <begin position="43"/>
        <end position="61"/>
    </location>
</feature>
<feature type="transmembrane region" description="Helical" evidence="8">
    <location>
        <begin position="271"/>
        <end position="293"/>
    </location>
</feature>
<organism evidence="9 10">
    <name type="scientific">Lentibacillus kapialis</name>
    <dbReference type="NCBI Taxonomy" id="340214"/>
    <lineage>
        <taxon>Bacteria</taxon>
        <taxon>Bacillati</taxon>
        <taxon>Bacillota</taxon>
        <taxon>Bacilli</taxon>
        <taxon>Bacillales</taxon>
        <taxon>Bacillaceae</taxon>
        <taxon>Lentibacillus</taxon>
    </lineage>
</organism>
<sequence length="366" mass="40611">MIEKGKISGLQMAILLYPTIVATAELVLPAITGEVAKQDMWLSPIWASFFGYLSVLIAYRLHSYYPKETLLQYSETIAGKIPGKLIGCGILFFLLHTNGMNLRDFGEFVNGNFLEQTPLTVTIASMAFVCALAVRGGLEVMARSSQIFVPVFILLFMFIVVLLIPALNPGNIAPVLGEGLTPSIKGALVPTQWFNELFLISFLLPYLGENENGLKWGMITTTLIMITLVITNLLALLLFGDITSSFTYPIMDAARYISVADFLQHVEAVEMAIWVTGMFIKISVFYYAAVIGLAQLLNLSDYRPIVFPIGLLLISISMWAAPNLQKLTHFSSTTWPFYALLFQMIIPILLLLAVITRKKFSKTQLS</sequence>
<reference evidence="9" key="2">
    <citation type="submission" date="2020-09" db="EMBL/GenBank/DDBJ databases">
        <authorList>
            <person name="Sun Q."/>
            <person name="Ohkuma M."/>
        </authorList>
    </citation>
    <scope>NUCLEOTIDE SEQUENCE</scope>
    <source>
        <strain evidence="9">JCM 12580</strain>
    </source>
</reference>
<accession>A0A917UZ68</accession>
<feature type="transmembrane region" description="Helical" evidence="8">
    <location>
        <begin position="334"/>
        <end position="355"/>
    </location>
</feature>
<keyword evidence="7 8" id="KW-0472">Membrane</keyword>
<evidence type="ECO:0000256" key="6">
    <source>
        <dbReference type="ARBA" id="ARBA00022989"/>
    </source>
</evidence>
<evidence type="ECO:0000256" key="5">
    <source>
        <dbReference type="ARBA" id="ARBA00022692"/>
    </source>
</evidence>
<evidence type="ECO:0000256" key="4">
    <source>
        <dbReference type="ARBA" id="ARBA00022544"/>
    </source>
</evidence>
<comment type="similarity">
    <text evidence="2">Belongs to the amino acid-polyamine-organocation (APC) superfamily. Spore germination protein (SGP) (TC 2.A.3.9) family.</text>
</comment>